<dbReference type="FunFam" id="3.30.70.270:FF:000020">
    <property type="entry name" value="Transposon Tf2-6 polyprotein-like Protein"/>
    <property type="match status" value="1"/>
</dbReference>
<dbReference type="AlphaFoldDB" id="A0A438DN51"/>
<dbReference type="InterPro" id="IPR053134">
    <property type="entry name" value="RNA-dir_DNA_polymerase"/>
</dbReference>
<dbReference type="SUPFAM" id="SSF56672">
    <property type="entry name" value="DNA/RNA polymerases"/>
    <property type="match status" value="1"/>
</dbReference>
<proteinExistence type="predicted"/>
<evidence type="ECO:0000313" key="3">
    <source>
        <dbReference type="EMBL" id="RVW36880.1"/>
    </source>
</evidence>
<dbReference type="InterPro" id="IPR021109">
    <property type="entry name" value="Peptidase_aspartic_dom_sf"/>
</dbReference>
<accession>A0A438DN51</accession>
<evidence type="ECO:0000259" key="1">
    <source>
        <dbReference type="Pfam" id="PF00078"/>
    </source>
</evidence>
<dbReference type="CDD" id="cd00303">
    <property type="entry name" value="retropepsin_like"/>
    <property type="match status" value="1"/>
</dbReference>
<dbReference type="CDD" id="cd01647">
    <property type="entry name" value="RT_LTR"/>
    <property type="match status" value="1"/>
</dbReference>
<dbReference type="PANTHER" id="PTHR24559">
    <property type="entry name" value="TRANSPOSON TY3-I GAG-POL POLYPROTEIN"/>
    <property type="match status" value="1"/>
</dbReference>
<organism evidence="3 4">
    <name type="scientific">Vitis vinifera</name>
    <name type="common">Grape</name>
    <dbReference type="NCBI Taxonomy" id="29760"/>
    <lineage>
        <taxon>Eukaryota</taxon>
        <taxon>Viridiplantae</taxon>
        <taxon>Streptophyta</taxon>
        <taxon>Embryophyta</taxon>
        <taxon>Tracheophyta</taxon>
        <taxon>Spermatophyta</taxon>
        <taxon>Magnoliopsida</taxon>
        <taxon>eudicotyledons</taxon>
        <taxon>Gunneridae</taxon>
        <taxon>Pentapetalae</taxon>
        <taxon>rosids</taxon>
        <taxon>Vitales</taxon>
        <taxon>Vitaceae</taxon>
        <taxon>Viteae</taxon>
        <taxon>Vitis</taxon>
    </lineage>
</organism>
<evidence type="ECO:0000313" key="4">
    <source>
        <dbReference type="Proteomes" id="UP000288805"/>
    </source>
</evidence>
<sequence length="677" mass="77893">MRSHSTRSVMSQMEAMKKFMVMQPPSFNGEPNAEAVEHWLRIMKIILVWLDIPEKMREVSRVLRGRLLLDLKEALTLASSALPTPLTTYLTTRCRNYPQQCKVFALTPIEPEEDDILVEGMISVYSTWVHVLFDTGATQSFIYASCANALRLKTEMVENLLLIELSMGMNSRVDKICKRCVITLVGRALKVDLRILDMTGYDVILGIDWLMVYRMLIDCHCRKIIFCLPDGFKDDPLELKELKTQFEELLSKGFIHSSTSQWGALVLFVKKYGTLRLCIDYRKLNRINVKNKYHLPWIDDLFDQLKGAKYFSKIDLRTGYHQLRVREEDVSKTTFRMRYGHYEFLVMPFGLTNVPIAFMDLLNRIFCAYLDQFVIVFMDDILIYSRSLEEHKQHLVGIAVDHSKVEAIQEWQRLTNVFEVRSFLGLAGYYRRFVEDFSRIAAPMTRLTRKGVKFEWNEECENVFQELKQKLTTIPMLTTPISGELFTVYCDASIVGLGCVLMQKMRCMETLEGYDFALHYHPGKANVVADALNGSMRFRGRLCVPRDMELRNELLVDAHRAKYTIHPRRLLQPLPIPEWKWDHITMDFVQSKIEESSLESMQGVYPDRASGYTIGGHPGNISGQDAIVSSGQHSTRVVHIRIVGSAAKTRLPSLSTRLQPLYTQRATISSGYFASGA</sequence>
<dbReference type="SUPFAM" id="SSF50630">
    <property type="entry name" value="Acid proteases"/>
    <property type="match status" value="1"/>
</dbReference>
<dbReference type="Pfam" id="PF08284">
    <property type="entry name" value="RVP_2"/>
    <property type="match status" value="1"/>
</dbReference>
<dbReference type="Gene3D" id="3.30.70.270">
    <property type="match status" value="2"/>
</dbReference>
<dbReference type="InterPro" id="IPR041577">
    <property type="entry name" value="RT_RNaseH_2"/>
</dbReference>
<feature type="domain" description="Reverse transcriptase/retrotransposon-derived protein RNase H-like" evidence="2">
    <location>
        <begin position="456"/>
        <end position="506"/>
    </location>
</feature>
<name>A0A438DN51_VITVI</name>
<reference evidence="3 4" key="1">
    <citation type="journal article" date="2018" name="PLoS Genet.">
        <title>Population sequencing reveals clonal diversity and ancestral inbreeding in the grapevine cultivar Chardonnay.</title>
        <authorList>
            <person name="Roach M.J."/>
            <person name="Johnson D.L."/>
            <person name="Bohlmann J."/>
            <person name="van Vuuren H.J."/>
            <person name="Jones S.J."/>
            <person name="Pretorius I.S."/>
            <person name="Schmidt S.A."/>
            <person name="Borneman A.R."/>
        </authorList>
    </citation>
    <scope>NUCLEOTIDE SEQUENCE [LARGE SCALE GENOMIC DNA]</scope>
    <source>
        <strain evidence="4">cv. Chardonnay</strain>
        <tissue evidence="3">Leaf</tissue>
    </source>
</reference>
<dbReference type="Pfam" id="PF00078">
    <property type="entry name" value="RVT_1"/>
    <property type="match status" value="1"/>
</dbReference>
<dbReference type="Proteomes" id="UP000288805">
    <property type="component" value="Unassembled WGS sequence"/>
</dbReference>
<dbReference type="Gene3D" id="2.40.70.10">
    <property type="entry name" value="Acid Proteases"/>
    <property type="match status" value="1"/>
</dbReference>
<dbReference type="Pfam" id="PF17919">
    <property type="entry name" value="RT_RNaseH_2"/>
    <property type="match status" value="1"/>
</dbReference>
<dbReference type="InterPro" id="IPR000477">
    <property type="entry name" value="RT_dom"/>
</dbReference>
<gene>
    <name evidence="3" type="primary">pol_70</name>
    <name evidence="3" type="ORF">CK203_103154</name>
</gene>
<comment type="caution">
    <text evidence="3">The sequence shown here is derived from an EMBL/GenBank/DDBJ whole genome shotgun (WGS) entry which is preliminary data.</text>
</comment>
<dbReference type="Gene3D" id="3.10.10.10">
    <property type="entry name" value="HIV Type 1 Reverse Transcriptase, subunit A, domain 1"/>
    <property type="match status" value="1"/>
</dbReference>
<dbReference type="InterPro" id="IPR043502">
    <property type="entry name" value="DNA/RNA_pol_sf"/>
</dbReference>
<feature type="domain" description="Reverse transcriptase" evidence="1">
    <location>
        <begin position="270"/>
        <end position="397"/>
    </location>
</feature>
<dbReference type="PANTHER" id="PTHR24559:SF444">
    <property type="entry name" value="REVERSE TRANSCRIPTASE DOMAIN-CONTAINING PROTEIN"/>
    <property type="match status" value="1"/>
</dbReference>
<dbReference type="EMBL" id="QGNW01001555">
    <property type="protein sequence ID" value="RVW36880.1"/>
    <property type="molecule type" value="Genomic_DNA"/>
</dbReference>
<dbReference type="InterPro" id="IPR043128">
    <property type="entry name" value="Rev_trsase/Diguanyl_cyclase"/>
</dbReference>
<evidence type="ECO:0000259" key="2">
    <source>
        <dbReference type="Pfam" id="PF17919"/>
    </source>
</evidence>
<protein>
    <submittedName>
        <fullName evidence="3">Retrovirus-related Pol polyprotein from transposon 17.6</fullName>
    </submittedName>
</protein>